<gene>
    <name evidence="2" type="ORF">I79_015307</name>
</gene>
<organism evidence="2 3">
    <name type="scientific">Cricetulus griseus</name>
    <name type="common">Chinese hamster</name>
    <name type="synonym">Cricetulus barabensis griseus</name>
    <dbReference type="NCBI Taxonomy" id="10029"/>
    <lineage>
        <taxon>Eukaryota</taxon>
        <taxon>Metazoa</taxon>
        <taxon>Chordata</taxon>
        <taxon>Craniata</taxon>
        <taxon>Vertebrata</taxon>
        <taxon>Euteleostomi</taxon>
        <taxon>Mammalia</taxon>
        <taxon>Eutheria</taxon>
        <taxon>Euarchontoglires</taxon>
        <taxon>Glires</taxon>
        <taxon>Rodentia</taxon>
        <taxon>Myomorpha</taxon>
        <taxon>Muroidea</taxon>
        <taxon>Cricetidae</taxon>
        <taxon>Cricetinae</taxon>
        <taxon>Cricetulus</taxon>
    </lineage>
</organism>
<name>G3HWF0_CRIGR</name>
<dbReference type="InParanoid" id="G3HWF0"/>
<dbReference type="AlphaFoldDB" id="G3HWF0"/>
<evidence type="ECO:0000313" key="2">
    <source>
        <dbReference type="EMBL" id="EGW11866.1"/>
    </source>
</evidence>
<feature type="compositionally biased region" description="Polar residues" evidence="1">
    <location>
        <begin position="9"/>
        <end position="21"/>
    </location>
</feature>
<feature type="region of interest" description="Disordered" evidence="1">
    <location>
        <begin position="1"/>
        <end position="29"/>
    </location>
</feature>
<dbReference type="EMBL" id="JH000831">
    <property type="protein sequence ID" value="EGW11866.1"/>
    <property type="molecule type" value="Genomic_DNA"/>
</dbReference>
<proteinExistence type="predicted"/>
<accession>G3HWF0</accession>
<evidence type="ECO:0000256" key="1">
    <source>
        <dbReference type="SAM" id="MobiDB-lite"/>
    </source>
</evidence>
<sequence>MVKGREQQIAGSSSHSRSQAVTKGDEKPCRETLFRKDFAINNENRLQAAAYSSPSSSSS</sequence>
<reference evidence="3" key="1">
    <citation type="journal article" date="2011" name="Nat. Biotechnol.">
        <title>The genomic sequence of the Chinese hamster ovary (CHO)-K1 cell line.</title>
        <authorList>
            <person name="Xu X."/>
            <person name="Nagarajan H."/>
            <person name="Lewis N.E."/>
            <person name="Pan S."/>
            <person name="Cai Z."/>
            <person name="Liu X."/>
            <person name="Chen W."/>
            <person name="Xie M."/>
            <person name="Wang W."/>
            <person name="Hammond S."/>
            <person name="Andersen M.R."/>
            <person name="Neff N."/>
            <person name="Passarelli B."/>
            <person name="Koh W."/>
            <person name="Fan H.C."/>
            <person name="Wang J."/>
            <person name="Gui Y."/>
            <person name="Lee K.H."/>
            <person name="Betenbaugh M.J."/>
            <person name="Quake S.R."/>
            <person name="Famili I."/>
            <person name="Palsson B.O."/>
            <person name="Wang J."/>
        </authorList>
    </citation>
    <scope>NUCLEOTIDE SEQUENCE [LARGE SCALE GENOMIC DNA]</scope>
    <source>
        <strain evidence="3">CHO K1 cell line</strain>
    </source>
</reference>
<evidence type="ECO:0000313" key="3">
    <source>
        <dbReference type="Proteomes" id="UP000001075"/>
    </source>
</evidence>
<protein>
    <submittedName>
        <fullName evidence="2">Uncharacterized protein</fullName>
    </submittedName>
</protein>
<dbReference type="Proteomes" id="UP000001075">
    <property type="component" value="Unassembled WGS sequence"/>
</dbReference>